<dbReference type="PROSITE" id="PS51186">
    <property type="entry name" value="GNAT"/>
    <property type="match status" value="1"/>
</dbReference>
<dbReference type="HOGENOM" id="CLU_087351_4_1_7"/>
<evidence type="ECO:0000259" key="3">
    <source>
        <dbReference type="PROSITE" id="PS51186"/>
    </source>
</evidence>
<keyword evidence="1 4" id="KW-0808">Transferase</keyword>
<feature type="domain" description="N-acetyltransferase" evidence="3">
    <location>
        <begin position="42"/>
        <end position="191"/>
    </location>
</feature>
<organism evidence="4 5">
    <name type="scientific">Desulfocurvibacter africanus subsp. africanus str. Walvis Bay</name>
    <dbReference type="NCBI Taxonomy" id="690850"/>
    <lineage>
        <taxon>Bacteria</taxon>
        <taxon>Pseudomonadati</taxon>
        <taxon>Thermodesulfobacteriota</taxon>
        <taxon>Desulfovibrionia</taxon>
        <taxon>Desulfovibrionales</taxon>
        <taxon>Desulfovibrionaceae</taxon>
        <taxon>Desulfocurvibacter</taxon>
    </lineage>
</organism>
<dbReference type="EMBL" id="CP003221">
    <property type="protein sequence ID" value="EGJ49464.1"/>
    <property type="molecule type" value="Genomic_DNA"/>
</dbReference>
<name>F3YXM0_DESAF</name>
<dbReference type="PANTHER" id="PTHR43877">
    <property type="entry name" value="AMINOALKYLPHOSPHONATE N-ACETYLTRANSFERASE-RELATED-RELATED"/>
    <property type="match status" value="1"/>
</dbReference>
<dbReference type="InterPro" id="IPR050832">
    <property type="entry name" value="Bact_Acetyltransf"/>
</dbReference>
<keyword evidence="2" id="KW-0012">Acyltransferase</keyword>
<keyword evidence="5" id="KW-1185">Reference proteome</keyword>
<dbReference type="Gene3D" id="3.40.630.30">
    <property type="match status" value="1"/>
</dbReference>
<evidence type="ECO:0000256" key="2">
    <source>
        <dbReference type="ARBA" id="ARBA00023315"/>
    </source>
</evidence>
<dbReference type="SUPFAM" id="SSF55729">
    <property type="entry name" value="Acyl-CoA N-acyltransferases (Nat)"/>
    <property type="match status" value="1"/>
</dbReference>
<dbReference type="AlphaFoldDB" id="F3YXM0"/>
<dbReference type="CDD" id="cd04301">
    <property type="entry name" value="NAT_SF"/>
    <property type="match status" value="1"/>
</dbReference>
<proteinExistence type="predicted"/>
<evidence type="ECO:0000313" key="5">
    <source>
        <dbReference type="Proteomes" id="UP000007844"/>
    </source>
</evidence>
<dbReference type="InterPro" id="IPR016181">
    <property type="entry name" value="Acyl_CoA_acyltransferase"/>
</dbReference>
<evidence type="ECO:0000313" key="4">
    <source>
        <dbReference type="EMBL" id="EGJ49464.1"/>
    </source>
</evidence>
<dbReference type="KEGG" id="daf:Desaf_1121"/>
<protein>
    <submittedName>
        <fullName evidence="4">GCN5-related N-acetyltransferase</fullName>
    </submittedName>
</protein>
<accession>F3YXM0</accession>
<gene>
    <name evidence="4" type="ORF">Desaf_1121</name>
</gene>
<dbReference type="eggNOG" id="COG0456">
    <property type="taxonomic scope" value="Bacteria"/>
</dbReference>
<dbReference type="InterPro" id="IPR000182">
    <property type="entry name" value="GNAT_dom"/>
</dbReference>
<dbReference type="Proteomes" id="UP000007844">
    <property type="component" value="Chromosome"/>
</dbReference>
<dbReference type="PANTHER" id="PTHR43877:SF1">
    <property type="entry name" value="ACETYLTRANSFERASE"/>
    <property type="match status" value="1"/>
</dbReference>
<dbReference type="GO" id="GO:0016747">
    <property type="term" value="F:acyltransferase activity, transferring groups other than amino-acyl groups"/>
    <property type="evidence" value="ECO:0007669"/>
    <property type="project" value="InterPro"/>
</dbReference>
<dbReference type="STRING" id="690850.Desaf_1121"/>
<evidence type="ECO:0000256" key="1">
    <source>
        <dbReference type="ARBA" id="ARBA00022679"/>
    </source>
</evidence>
<dbReference type="Pfam" id="PF13673">
    <property type="entry name" value="Acetyltransf_10"/>
    <property type="match status" value="1"/>
</dbReference>
<reference evidence="4 5" key="1">
    <citation type="journal article" date="2011" name="J. Bacteriol.">
        <title>Genome sequence of the mercury-methylating and pleomorphic Desulfovibrio africanus Strain Walvis Bay.</title>
        <authorList>
            <person name="Brown S.D."/>
            <person name="Wall J.D."/>
            <person name="Kucken A.M."/>
            <person name="Gilmour C.C."/>
            <person name="Podar M."/>
            <person name="Brandt C.C."/>
            <person name="Teshima H."/>
            <person name="Detter J.C."/>
            <person name="Han C.S."/>
            <person name="Land M.L."/>
            <person name="Lucas S."/>
            <person name="Han J."/>
            <person name="Pennacchio L."/>
            <person name="Nolan M."/>
            <person name="Pitluck S."/>
            <person name="Woyke T."/>
            <person name="Goodwin L."/>
            <person name="Palumbo A.V."/>
            <person name="Elias D.A."/>
        </authorList>
    </citation>
    <scope>NUCLEOTIDE SEQUENCE [LARGE SCALE GENOMIC DNA]</scope>
    <source>
        <strain evidence="4 5">Walvis Bay</strain>
    </source>
</reference>
<sequence length="195" mass="20936">MSAKVACVSTGFSHPHAKALSEPSDSLAARHDLPVDSSASRCLIRSARPEDAEALQAVHTAAVSAVPAHIYPPEILNAWRDSISSLRMSSYMADPGLLFLVARHNGAAVGFGCLEGRLIRAVYVHPGHCRQGFGQALLQALEKTARKNGFKCVFLRASLNAAPFYVRNGYTDLGPGEFDLCADLSMPCRRMAKAV</sequence>